<dbReference type="Pfam" id="PF26628">
    <property type="entry name" value="DUF8202"/>
    <property type="match status" value="1"/>
</dbReference>
<feature type="chain" id="PRO_5014935661" evidence="2">
    <location>
        <begin position="21"/>
        <end position="437"/>
    </location>
</feature>
<dbReference type="Pfam" id="PF18962">
    <property type="entry name" value="Por_Secre_tail"/>
    <property type="match status" value="1"/>
</dbReference>
<feature type="signal peptide" evidence="2">
    <location>
        <begin position="1"/>
        <end position="20"/>
    </location>
</feature>
<dbReference type="Gene3D" id="2.60.120.380">
    <property type="match status" value="1"/>
</dbReference>
<comment type="caution">
    <text evidence="5">The sequence shown here is derived from an EMBL/GenBank/DDBJ whole genome shotgun (WGS) entry which is preliminary data.</text>
</comment>
<dbReference type="RefSeq" id="WP_100677201.1">
    <property type="nucleotide sequence ID" value="NZ_NIPO01000001.1"/>
</dbReference>
<protein>
    <submittedName>
        <fullName evidence="5">Uncharacterized protein</fullName>
    </submittedName>
</protein>
<dbReference type="NCBIfam" id="TIGR04183">
    <property type="entry name" value="Por_Secre_tail"/>
    <property type="match status" value="1"/>
</dbReference>
<keyword evidence="1 2" id="KW-0732">Signal</keyword>
<dbReference type="InterPro" id="IPR026444">
    <property type="entry name" value="Secre_tail"/>
</dbReference>
<evidence type="ECO:0000259" key="4">
    <source>
        <dbReference type="Pfam" id="PF26628"/>
    </source>
</evidence>
<dbReference type="InterPro" id="IPR058515">
    <property type="entry name" value="DUF8202"/>
</dbReference>
<dbReference type="OrthoDB" id="2582440at2"/>
<keyword evidence="6" id="KW-1185">Reference proteome</keyword>
<accession>A0A2M9R4I2</accession>
<feature type="domain" description="DUF8202" evidence="4">
    <location>
        <begin position="162"/>
        <end position="333"/>
    </location>
</feature>
<evidence type="ECO:0000256" key="2">
    <source>
        <dbReference type="SAM" id="SignalP"/>
    </source>
</evidence>
<organism evidence="5 6">
    <name type="scientific">Avrilella dinanensis</name>
    <dbReference type="NCBI Taxonomy" id="2008672"/>
    <lineage>
        <taxon>Bacteria</taxon>
        <taxon>Pseudomonadati</taxon>
        <taxon>Bacteroidota</taxon>
        <taxon>Flavobacteriia</taxon>
        <taxon>Flavobacteriales</taxon>
        <taxon>Flavobacteriaceae</taxon>
        <taxon>Avrilella</taxon>
    </lineage>
</organism>
<name>A0A2M9R4I2_9FLAO</name>
<dbReference type="AlphaFoldDB" id="A0A2M9R4I2"/>
<evidence type="ECO:0000313" key="5">
    <source>
        <dbReference type="EMBL" id="PJR03633.1"/>
    </source>
</evidence>
<evidence type="ECO:0000259" key="3">
    <source>
        <dbReference type="Pfam" id="PF18962"/>
    </source>
</evidence>
<dbReference type="Proteomes" id="UP000231960">
    <property type="component" value="Unassembled WGS sequence"/>
</dbReference>
<reference evidence="5 6" key="1">
    <citation type="submission" date="2017-06" db="EMBL/GenBank/DDBJ databases">
        <title>Description of Avrilella dinanensis gen. nov. sp. nov.</title>
        <authorList>
            <person name="Leyer C."/>
            <person name="Sassi M."/>
            <person name="Minet J."/>
            <person name="Kayal S."/>
            <person name="Cattoir V."/>
        </authorList>
    </citation>
    <scope>NUCLEOTIDE SEQUENCE [LARGE SCALE GENOMIC DNA]</scope>
    <source>
        <strain evidence="5 6">UR159</strain>
    </source>
</reference>
<evidence type="ECO:0000313" key="6">
    <source>
        <dbReference type="Proteomes" id="UP000231960"/>
    </source>
</evidence>
<feature type="domain" description="Secretion system C-terminal sorting" evidence="3">
    <location>
        <begin position="361"/>
        <end position="435"/>
    </location>
</feature>
<sequence>MKKQLLFLGAFTAISFGVFAQNNDNPDNVKVWLKPAGGTTQTGLNGYMPTKVDTNQWYNFTDESANFYVVFRSFSSEKTDLVDYNFACFDASLHTGITDPRIPTKDLMQRKLQTGAIFKHSLNLPSSYINPTDSKSFFTVKENAENQIYELMYYDTSFESADHQRVQTYLSLKYGISLLEKNNYVNRYGEPVWNIGLNRNYNEHIFGLARIDDFGLIQKQSVNSLQPVLTVTSLSDFADEEYMLLGDNAGKLTFVENENEMILDRQYVYQNHGSEKNIVLKFDYTQIEDFDTNKIYALRINHGSTELDVEKSQDYLGRIADGNLIFDNVTVNDYGLITLTNVTNAASFDEMEWVVSEKMEIYPNPVEAGGKFHIDLNFNQSTDVDVYIYQVNGKLISKNRLNAVTQRTFEHSVTTAGNYLIMVYAGGKLNTFKLLVK</sequence>
<gene>
    <name evidence="5" type="ORF">CDL10_03180</name>
</gene>
<proteinExistence type="predicted"/>
<dbReference type="EMBL" id="NIPO01000001">
    <property type="protein sequence ID" value="PJR03633.1"/>
    <property type="molecule type" value="Genomic_DNA"/>
</dbReference>
<evidence type="ECO:0000256" key="1">
    <source>
        <dbReference type="ARBA" id="ARBA00022729"/>
    </source>
</evidence>